<sequence>MTPTEFVAGLAEVMGVEKTELATVDRALAKRGFRTLARGRSRPDITLQEGLQIAFAWAGAKHVTTAADEVERLQRFFLVTVVQGGLFEGGEETVKADKYFREVFGADPRDLNGMGFLDVLAIAARSLGTGKVPEKSMQVIITKGGMVGLSYQRDQKRPQLRFAEGGKFEFRQQPNVRVTFEISGAVLKWIFDVTEGA</sequence>
<gene>
    <name evidence="1" type="ORF">HMH01_13025</name>
</gene>
<dbReference type="Proteomes" id="UP000572377">
    <property type="component" value="Unassembled WGS sequence"/>
</dbReference>
<evidence type="ECO:0000313" key="1">
    <source>
        <dbReference type="EMBL" id="NNU81360.1"/>
    </source>
</evidence>
<proteinExistence type="predicted"/>
<keyword evidence="2" id="KW-1185">Reference proteome</keyword>
<organism evidence="1 2">
    <name type="scientific">Halovulum dunhuangense</name>
    <dbReference type="NCBI Taxonomy" id="1505036"/>
    <lineage>
        <taxon>Bacteria</taxon>
        <taxon>Pseudomonadati</taxon>
        <taxon>Pseudomonadota</taxon>
        <taxon>Alphaproteobacteria</taxon>
        <taxon>Rhodobacterales</taxon>
        <taxon>Paracoccaceae</taxon>
        <taxon>Halovulum</taxon>
    </lineage>
</organism>
<comment type="caution">
    <text evidence="1">The sequence shown here is derived from an EMBL/GenBank/DDBJ whole genome shotgun (WGS) entry which is preliminary data.</text>
</comment>
<protein>
    <submittedName>
        <fullName evidence="1">Uncharacterized protein</fullName>
    </submittedName>
</protein>
<name>A0A849L5A2_9RHOB</name>
<accession>A0A849L5A2</accession>
<reference evidence="1 2" key="1">
    <citation type="submission" date="2020-05" db="EMBL/GenBank/DDBJ databases">
        <title>Gimesia benthica sp. nov., a novel planctomycete isolated from a deep-sea water sample of the Northwest Indian Ocean.</title>
        <authorList>
            <person name="Wang J."/>
            <person name="Ruan C."/>
            <person name="Song L."/>
            <person name="Zhu Y."/>
            <person name="Li A."/>
            <person name="Zheng X."/>
            <person name="Wang L."/>
            <person name="Lu Z."/>
            <person name="Huang Y."/>
            <person name="Du W."/>
            <person name="Zhou Y."/>
            <person name="Huang L."/>
            <person name="Dai X."/>
        </authorList>
    </citation>
    <scope>NUCLEOTIDE SEQUENCE [LARGE SCALE GENOMIC DNA]</scope>
    <source>
        <strain evidence="1 2">YYQ-30</strain>
    </source>
</reference>
<dbReference type="EMBL" id="JABFBC010000002">
    <property type="protein sequence ID" value="NNU81360.1"/>
    <property type="molecule type" value="Genomic_DNA"/>
</dbReference>
<dbReference type="AlphaFoldDB" id="A0A849L5A2"/>
<dbReference type="RefSeq" id="WP_171326206.1">
    <property type="nucleotide sequence ID" value="NZ_JABFBC010000002.1"/>
</dbReference>
<evidence type="ECO:0000313" key="2">
    <source>
        <dbReference type="Proteomes" id="UP000572377"/>
    </source>
</evidence>